<evidence type="ECO:0000313" key="3">
    <source>
        <dbReference type="Proteomes" id="UP000324974"/>
    </source>
</evidence>
<organism evidence="2 3">
    <name type="scientific">Limnoglobus roseus</name>
    <dbReference type="NCBI Taxonomy" id="2598579"/>
    <lineage>
        <taxon>Bacteria</taxon>
        <taxon>Pseudomonadati</taxon>
        <taxon>Planctomycetota</taxon>
        <taxon>Planctomycetia</taxon>
        <taxon>Gemmatales</taxon>
        <taxon>Gemmataceae</taxon>
        <taxon>Limnoglobus</taxon>
    </lineage>
</organism>
<feature type="chain" id="PRO_5023145792" evidence="1">
    <location>
        <begin position="27"/>
        <end position="159"/>
    </location>
</feature>
<dbReference type="KEGG" id="lrs:PX52LOC_06961"/>
<protein>
    <submittedName>
        <fullName evidence="2">Four-helix bundle copper-binding protein</fullName>
    </submittedName>
</protein>
<accession>A0A5C1ALN9</accession>
<dbReference type="PANTHER" id="PTHR37310">
    <property type="entry name" value="CYTOPLASMIC PROTEIN-RELATED"/>
    <property type="match status" value="1"/>
</dbReference>
<sequence length="159" mass="16865">MKSYILPSTFAVLIALGCWSVLPVQAEDRKAAVQPAAVETTVVVDHAGCIACAKICSDCQLQCDMCFAYCNGMTAKGLKGHEKTAQLCVDCADCCKLAATLTARTSLLSADACECCAKCCDKCAEACEKIDDDKHMHECAKSCRDCAKACRAMTQTAGK</sequence>
<dbReference type="Proteomes" id="UP000324974">
    <property type="component" value="Chromosome"/>
</dbReference>
<dbReference type="Gene3D" id="1.20.1270.360">
    <property type="match status" value="1"/>
</dbReference>
<dbReference type="RefSeq" id="WP_149114223.1">
    <property type="nucleotide sequence ID" value="NZ_CP042425.1"/>
</dbReference>
<dbReference type="EMBL" id="CP042425">
    <property type="protein sequence ID" value="QEL19880.1"/>
    <property type="molecule type" value="Genomic_DNA"/>
</dbReference>
<reference evidence="3" key="1">
    <citation type="submission" date="2019-08" db="EMBL/GenBank/DDBJ databases">
        <title>Limnoglobus roseus gen. nov., sp. nov., a novel freshwater planctomycete with a giant genome from the family Gemmataceae.</title>
        <authorList>
            <person name="Kulichevskaya I.S."/>
            <person name="Naumoff D.G."/>
            <person name="Miroshnikov K."/>
            <person name="Ivanova A."/>
            <person name="Philippov D.A."/>
            <person name="Hakobyan A."/>
            <person name="Rijpstra I.C."/>
            <person name="Sinninghe Damste J.S."/>
            <person name="Liesack W."/>
            <person name="Dedysh S.N."/>
        </authorList>
    </citation>
    <scope>NUCLEOTIDE SEQUENCE [LARGE SCALE GENOMIC DNA]</scope>
    <source>
        <strain evidence="3">PX52</strain>
    </source>
</reference>
<dbReference type="PROSITE" id="PS51257">
    <property type="entry name" value="PROKAR_LIPOPROTEIN"/>
    <property type="match status" value="1"/>
</dbReference>
<evidence type="ECO:0000313" key="2">
    <source>
        <dbReference type="EMBL" id="QEL19880.1"/>
    </source>
</evidence>
<keyword evidence="1" id="KW-0732">Signal</keyword>
<feature type="signal peptide" evidence="1">
    <location>
        <begin position="1"/>
        <end position="26"/>
    </location>
</feature>
<dbReference type="OrthoDB" id="292203at2"/>
<evidence type="ECO:0000256" key="1">
    <source>
        <dbReference type="SAM" id="SignalP"/>
    </source>
</evidence>
<dbReference type="PANTHER" id="PTHR37310:SF1">
    <property type="entry name" value="CYTOPLASMIC PROTEIN"/>
    <property type="match status" value="1"/>
</dbReference>
<dbReference type="InterPro" id="IPR005560">
    <property type="entry name" value="Csp_YhjQ"/>
</dbReference>
<name>A0A5C1ALN9_9BACT</name>
<keyword evidence="3" id="KW-1185">Reference proteome</keyword>
<gene>
    <name evidence="2" type="ORF">PX52LOC_06961</name>
</gene>
<dbReference type="AlphaFoldDB" id="A0A5C1ALN9"/>
<dbReference type="Pfam" id="PF03860">
    <property type="entry name" value="Csp"/>
    <property type="match status" value="1"/>
</dbReference>
<proteinExistence type="predicted"/>